<reference evidence="3" key="1">
    <citation type="submission" date="2020-06" db="EMBL/GenBank/DDBJ databases">
        <authorList>
            <person name="Li T."/>
            <person name="Hu X."/>
            <person name="Zhang T."/>
            <person name="Song X."/>
            <person name="Zhang H."/>
            <person name="Dai N."/>
            <person name="Sheng W."/>
            <person name="Hou X."/>
            <person name="Wei L."/>
        </authorList>
    </citation>
    <scope>NUCLEOTIDE SEQUENCE</scope>
    <source>
        <strain evidence="3">KEN1</strain>
        <tissue evidence="3">Leaf</tissue>
    </source>
</reference>
<organism evidence="3">
    <name type="scientific">Sesamum latifolium</name>
    <dbReference type="NCBI Taxonomy" id="2727402"/>
    <lineage>
        <taxon>Eukaryota</taxon>
        <taxon>Viridiplantae</taxon>
        <taxon>Streptophyta</taxon>
        <taxon>Embryophyta</taxon>
        <taxon>Tracheophyta</taxon>
        <taxon>Spermatophyta</taxon>
        <taxon>Magnoliopsida</taxon>
        <taxon>eudicotyledons</taxon>
        <taxon>Gunneridae</taxon>
        <taxon>Pentapetalae</taxon>
        <taxon>asterids</taxon>
        <taxon>lamiids</taxon>
        <taxon>Lamiales</taxon>
        <taxon>Pedaliaceae</taxon>
        <taxon>Sesamum</taxon>
    </lineage>
</organism>
<dbReference type="InterPro" id="IPR013087">
    <property type="entry name" value="Znf_C2H2_type"/>
</dbReference>
<dbReference type="PANTHER" id="PTHR35746">
    <property type="entry name" value="PENTATRICOPEPTIDE REPEAT (PPR) SUPERFAMILY PROTEIN"/>
    <property type="match status" value="1"/>
</dbReference>
<protein>
    <recommendedName>
        <fullName evidence="2">C2H2-type domain-containing protein</fullName>
    </recommendedName>
</protein>
<reference evidence="3" key="2">
    <citation type="journal article" date="2024" name="Plant">
        <title>Genomic evolution and insights into agronomic trait innovations of Sesamum species.</title>
        <authorList>
            <person name="Miao H."/>
            <person name="Wang L."/>
            <person name="Qu L."/>
            <person name="Liu H."/>
            <person name="Sun Y."/>
            <person name="Le M."/>
            <person name="Wang Q."/>
            <person name="Wei S."/>
            <person name="Zheng Y."/>
            <person name="Lin W."/>
            <person name="Duan Y."/>
            <person name="Cao H."/>
            <person name="Xiong S."/>
            <person name="Wang X."/>
            <person name="Wei L."/>
            <person name="Li C."/>
            <person name="Ma Q."/>
            <person name="Ju M."/>
            <person name="Zhao R."/>
            <person name="Li G."/>
            <person name="Mu C."/>
            <person name="Tian Q."/>
            <person name="Mei H."/>
            <person name="Zhang T."/>
            <person name="Gao T."/>
            <person name="Zhang H."/>
        </authorList>
    </citation>
    <scope>NUCLEOTIDE SEQUENCE</scope>
    <source>
        <strain evidence="3">KEN1</strain>
    </source>
</reference>
<sequence length="166" mass="18480">MDSQDHKMTATGHEGHEMHLCHRCGWPFPNPHPSAKHRRAHKRVCGKIEGYKIIHSEDHDDHLAVSDDDHASDDDEHTPVHQPLKKNAEEFGSSSGAGEKSNRSEDDVFSDAVTEFSDSGISPRLEERFESVRGLDKSVDGDLYRTESLKVDETAGKHPSGVISFV</sequence>
<feature type="region of interest" description="Disordered" evidence="1">
    <location>
        <begin position="57"/>
        <end position="117"/>
    </location>
</feature>
<dbReference type="PANTHER" id="PTHR35746:SF1">
    <property type="entry name" value="PENTATRICOPEPTIDE REPEAT (PPR) SUPERFAMILY PROTEIN"/>
    <property type="match status" value="1"/>
</dbReference>
<evidence type="ECO:0000256" key="1">
    <source>
        <dbReference type="SAM" id="MobiDB-lite"/>
    </source>
</evidence>
<proteinExistence type="predicted"/>
<evidence type="ECO:0000259" key="2">
    <source>
        <dbReference type="PROSITE" id="PS00028"/>
    </source>
</evidence>
<feature type="domain" description="C2H2-type" evidence="2">
    <location>
        <begin position="21"/>
        <end position="41"/>
    </location>
</feature>
<dbReference type="PROSITE" id="PS00028">
    <property type="entry name" value="ZINC_FINGER_C2H2_1"/>
    <property type="match status" value="1"/>
</dbReference>
<gene>
    <name evidence="3" type="ORF">Slati_1169100</name>
</gene>
<evidence type="ECO:0000313" key="3">
    <source>
        <dbReference type="EMBL" id="KAL0451910.1"/>
    </source>
</evidence>
<accession>A0AAW2XE40</accession>
<feature type="compositionally biased region" description="Basic and acidic residues" evidence="1">
    <location>
        <begin position="57"/>
        <end position="69"/>
    </location>
</feature>
<name>A0AAW2XE40_9LAMI</name>
<dbReference type="EMBL" id="JACGWN010000004">
    <property type="protein sequence ID" value="KAL0451910.1"/>
    <property type="molecule type" value="Genomic_DNA"/>
</dbReference>
<dbReference type="AlphaFoldDB" id="A0AAW2XE40"/>
<comment type="caution">
    <text evidence="3">The sequence shown here is derived from an EMBL/GenBank/DDBJ whole genome shotgun (WGS) entry which is preliminary data.</text>
</comment>